<sequence length="1233" mass="135598">MADRRCPTAFTVVARNYLPAATVLAKSYRHHHPDHRFRIAVIDSDADEPVRRDGYEVVGRASLGIDPDEFLRMATAYSVTELATAVKPSVVRTLRAESDVVIYLDPDIVVYAPMPELVELAMAHPIVLTPHCCQPIPRDGMDPSEAAIMGSGVFNLGFLATGPGSEPFLDFWVERLRHDAIAAPERQLFTDQRWVDLVPAHFPHHVLRDPGFNVAYWNAHERPVRREEDGSLTAGGKPLRFFHFSGYRPEKPWILSQHAPNKPRVLLSEHPVIRELCADYGKDLRSAGYAESLDAIPYGYAKMADGTPISMAVRRMFGAAWVSAERENGPFPPHAFSKDGGAALRAWLSEPPDDEPATSGLTRLTEAVWNRRADLREVFPQPHGRDAAAFREWLRTSGRAEGEVPAWALTAEPEPLAEPDDEFGVNVVGYLTAELGVGEQGRNVHDAIVEAGVPVASVVEDRLVHNRTNATGRDTAGRPRFPITVLCVNADQTEVILQRHAQAGHHRYRIGLWAWELEDFPGWLHPAFGLLDEVWVVSEFCRAAIARHSPIPVKVFPVPVRDPHRPVPVRAPGEPVRFLFAFDYNSVAERKNPWGVVEAFRRAFGDRDDVRLVIKSINADKHTHSAERLRAAAGPDPRIELIEDYLTAAELDDLYASSHCYVSLHRSEGFGLTVADAMARGMPVIATGYSSTTEFLDHTTGWPVGYHLVEVGHGRPPYSADSVWADPDLDEAAAAMRVVADDSEEAGRRGRKAREHILATRSIAAAADWTRTQLTAAYQTRTSGRSTQDVVEPLEPLQRSREALHWRPETTSSSRMPLAPALRKAVLRVIDHYDVHQRKVLGAVTDGVEGSLSQLLRRIEQVERRLGALDSAVTATESAVRATNSVADVTARSVDELRAQVTGSHLAHENDIAAVRTDLDRVHDVAGRRLDEMAVRIGENDKKTFEMFVERDGRAESDHAALRDVRALRHALSMLHAPVPPGTEVVLCDVGALLVPVDDVFLPWLAHHRTWEPAEADLLAELATGGLFVDIGAHVGYHTLRVMAAGEKLTGVVAVEANAATAALLSRNVKVNLPAEIAAKVAVLQLAAWDSDTGVHLNQHESGNSGDYRVDSSDRGGGTAVRAVRLDGVPQIAERTVGLIKIDLQGRDHRAIAGLTAVIDRDHPHVVCEFAPGHIEDLGDDPLVVLAGYRELGYRPVLLRDDGPDPTPYPDKALVDQARAAETGFVTIWLRPL</sequence>
<dbReference type="CDD" id="cd03801">
    <property type="entry name" value="GT4_PimA-like"/>
    <property type="match status" value="1"/>
</dbReference>
<protein>
    <submittedName>
        <fullName evidence="2">FkbM family methyltransferase</fullName>
    </submittedName>
</protein>
<dbReference type="InterPro" id="IPR029063">
    <property type="entry name" value="SAM-dependent_MTases_sf"/>
</dbReference>
<dbReference type="Pfam" id="PF20706">
    <property type="entry name" value="GT4-conflict"/>
    <property type="match status" value="1"/>
</dbReference>
<dbReference type="Proteomes" id="UP000295680">
    <property type="component" value="Unassembled WGS sequence"/>
</dbReference>
<dbReference type="EMBL" id="SLWS01000001">
    <property type="protein sequence ID" value="TCO64580.1"/>
    <property type="molecule type" value="Genomic_DNA"/>
</dbReference>
<evidence type="ECO:0000313" key="2">
    <source>
        <dbReference type="EMBL" id="TCO64580.1"/>
    </source>
</evidence>
<keyword evidence="2" id="KW-0489">Methyltransferase</keyword>
<dbReference type="PANTHER" id="PTHR46656:SF3">
    <property type="entry name" value="PUTATIVE-RELATED"/>
    <property type="match status" value="1"/>
</dbReference>
<evidence type="ECO:0000259" key="1">
    <source>
        <dbReference type="Pfam" id="PF05050"/>
    </source>
</evidence>
<dbReference type="AlphaFoldDB" id="A0A4V2S8N1"/>
<dbReference type="SUPFAM" id="SSF53756">
    <property type="entry name" value="UDP-Glycosyltransferase/glycogen phosphorylase"/>
    <property type="match status" value="1"/>
</dbReference>
<dbReference type="InterPro" id="IPR029044">
    <property type="entry name" value="Nucleotide-diphossugar_trans"/>
</dbReference>
<dbReference type="GO" id="GO:0008168">
    <property type="term" value="F:methyltransferase activity"/>
    <property type="evidence" value="ECO:0007669"/>
    <property type="project" value="UniProtKB-KW"/>
</dbReference>
<dbReference type="SUPFAM" id="SSF53448">
    <property type="entry name" value="Nucleotide-diphospho-sugar transferases"/>
    <property type="match status" value="1"/>
</dbReference>
<accession>A0A4V2S8N1</accession>
<dbReference type="Gene3D" id="3.90.550.10">
    <property type="entry name" value="Spore Coat Polysaccharide Biosynthesis Protein SpsA, Chain A"/>
    <property type="match status" value="1"/>
</dbReference>
<comment type="caution">
    <text evidence="2">The sequence shown here is derived from an EMBL/GenBank/DDBJ whole genome shotgun (WGS) entry which is preliminary data.</text>
</comment>
<reference evidence="2 3" key="1">
    <citation type="submission" date="2019-03" db="EMBL/GenBank/DDBJ databases">
        <title>Genomic Encyclopedia of Type Strains, Phase IV (KMG-IV): sequencing the most valuable type-strain genomes for metagenomic binning, comparative biology and taxonomic classification.</title>
        <authorList>
            <person name="Goeker M."/>
        </authorList>
    </citation>
    <scope>NUCLEOTIDE SEQUENCE [LARGE SCALE GENOMIC DNA]</scope>
    <source>
        <strain evidence="2 3">DSM 45934</strain>
    </source>
</reference>
<dbReference type="GO" id="GO:0032259">
    <property type="term" value="P:methylation"/>
    <property type="evidence" value="ECO:0007669"/>
    <property type="project" value="UniProtKB-KW"/>
</dbReference>
<gene>
    <name evidence="2" type="ORF">EV192_101357</name>
</gene>
<feature type="domain" description="Methyltransferase FkbM" evidence="1">
    <location>
        <begin position="1030"/>
        <end position="1195"/>
    </location>
</feature>
<organism evidence="2 3">
    <name type="scientific">Actinocrispum wychmicini</name>
    <dbReference type="NCBI Taxonomy" id="1213861"/>
    <lineage>
        <taxon>Bacteria</taxon>
        <taxon>Bacillati</taxon>
        <taxon>Actinomycetota</taxon>
        <taxon>Actinomycetes</taxon>
        <taxon>Pseudonocardiales</taxon>
        <taxon>Pseudonocardiaceae</taxon>
        <taxon>Actinocrispum</taxon>
    </lineage>
</organism>
<dbReference type="OrthoDB" id="5679686at2"/>
<dbReference type="NCBIfam" id="TIGR01444">
    <property type="entry name" value="fkbM_fam"/>
    <property type="match status" value="1"/>
</dbReference>
<proteinExistence type="predicted"/>
<dbReference type="PANTHER" id="PTHR46656">
    <property type="entry name" value="PUTATIVE-RELATED"/>
    <property type="match status" value="1"/>
</dbReference>
<keyword evidence="3" id="KW-1185">Reference proteome</keyword>
<dbReference type="InterPro" id="IPR006342">
    <property type="entry name" value="FkbM_mtfrase"/>
</dbReference>
<name>A0A4V2S8N1_9PSEU</name>
<dbReference type="SUPFAM" id="SSF53335">
    <property type="entry name" value="S-adenosyl-L-methionine-dependent methyltransferases"/>
    <property type="match status" value="1"/>
</dbReference>
<dbReference type="Gene3D" id="3.40.50.2000">
    <property type="entry name" value="Glycogen Phosphorylase B"/>
    <property type="match status" value="1"/>
</dbReference>
<dbReference type="RefSeq" id="WP_132110424.1">
    <property type="nucleotide sequence ID" value="NZ_SLWS01000001.1"/>
</dbReference>
<dbReference type="Pfam" id="PF05050">
    <property type="entry name" value="Methyltransf_21"/>
    <property type="match status" value="1"/>
</dbReference>
<dbReference type="Gene3D" id="3.40.50.150">
    <property type="entry name" value="Vaccinia Virus protein VP39"/>
    <property type="match status" value="1"/>
</dbReference>
<keyword evidence="2" id="KW-0808">Transferase</keyword>
<evidence type="ECO:0000313" key="3">
    <source>
        <dbReference type="Proteomes" id="UP000295680"/>
    </source>
</evidence>